<gene>
    <name evidence="2" type="ORF">KIH74_05380</name>
</gene>
<feature type="region of interest" description="Disordered" evidence="1">
    <location>
        <begin position="47"/>
        <end position="96"/>
    </location>
</feature>
<accession>A0ABS5TD47</accession>
<dbReference type="RefSeq" id="WP_214154643.1">
    <property type="nucleotide sequence ID" value="NZ_JAHBAY010000002.1"/>
</dbReference>
<comment type="caution">
    <text evidence="2">The sequence shown here is derived from an EMBL/GenBank/DDBJ whole genome shotgun (WGS) entry which is preliminary data.</text>
</comment>
<protein>
    <submittedName>
        <fullName evidence="2">Uncharacterized protein</fullName>
    </submittedName>
</protein>
<evidence type="ECO:0000256" key="1">
    <source>
        <dbReference type="SAM" id="MobiDB-lite"/>
    </source>
</evidence>
<keyword evidence="3" id="KW-1185">Reference proteome</keyword>
<evidence type="ECO:0000313" key="3">
    <source>
        <dbReference type="Proteomes" id="UP001197247"/>
    </source>
</evidence>
<sequence length="96" mass="11135">MPRTCFVPRPLLSRSVVPVVLDRSRVRFRPGVLERLRRRGHHRAGLRAWPLRDPHPYRRHAPGDPGEPGGAWRTGQRGSRGSRRFAQGWGRSVHRY</sequence>
<evidence type="ECO:0000313" key="2">
    <source>
        <dbReference type="EMBL" id="MBT0768344.1"/>
    </source>
</evidence>
<proteinExistence type="predicted"/>
<dbReference type="EMBL" id="JAHBAY010000002">
    <property type="protein sequence ID" value="MBT0768344.1"/>
    <property type="molecule type" value="Genomic_DNA"/>
</dbReference>
<organism evidence="2 3">
    <name type="scientific">Kineosporia corallincola</name>
    <dbReference type="NCBI Taxonomy" id="2835133"/>
    <lineage>
        <taxon>Bacteria</taxon>
        <taxon>Bacillati</taxon>
        <taxon>Actinomycetota</taxon>
        <taxon>Actinomycetes</taxon>
        <taxon>Kineosporiales</taxon>
        <taxon>Kineosporiaceae</taxon>
        <taxon>Kineosporia</taxon>
    </lineage>
</organism>
<reference evidence="2 3" key="1">
    <citation type="submission" date="2021-05" db="EMBL/GenBank/DDBJ databases">
        <title>Kineosporia and Streptomyces sp. nov. two new marine actinobacteria isolated from Coral.</title>
        <authorList>
            <person name="Buangrab K."/>
            <person name="Sutthacheep M."/>
            <person name="Yeemin T."/>
            <person name="Harunari E."/>
            <person name="Igarashi Y."/>
            <person name="Kanchanasin P."/>
            <person name="Tanasupawat S."/>
            <person name="Phongsopitanun W."/>
        </authorList>
    </citation>
    <scope>NUCLEOTIDE SEQUENCE [LARGE SCALE GENOMIC DNA]</scope>
    <source>
        <strain evidence="2 3">J2-2</strain>
    </source>
</reference>
<dbReference type="Proteomes" id="UP001197247">
    <property type="component" value="Unassembled WGS sequence"/>
</dbReference>
<name>A0ABS5TD47_9ACTN</name>